<dbReference type="EMBL" id="CACTIH010000049">
    <property type="protein sequence ID" value="CAA2941631.1"/>
    <property type="molecule type" value="Genomic_DNA"/>
</dbReference>
<dbReference type="SUPFAM" id="SSF50386">
    <property type="entry name" value="STI-like"/>
    <property type="match status" value="1"/>
</dbReference>
<dbReference type="AlphaFoldDB" id="A0A8S0PCW4"/>
<feature type="chain" id="PRO_5035805709" evidence="2">
    <location>
        <begin position="23"/>
        <end position="212"/>
    </location>
</feature>
<dbReference type="InterPro" id="IPR011065">
    <property type="entry name" value="Kunitz_inhibitor_STI-like_sf"/>
</dbReference>
<organism evidence="3 4">
    <name type="scientific">Olea europaea subsp. europaea</name>
    <dbReference type="NCBI Taxonomy" id="158383"/>
    <lineage>
        <taxon>Eukaryota</taxon>
        <taxon>Viridiplantae</taxon>
        <taxon>Streptophyta</taxon>
        <taxon>Embryophyta</taxon>
        <taxon>Tracheophyta</taxon>
        <taxon>Spermatophyta</taxon>
        <taxon>Magnoliopsida</taxon>
        <taxon>eudicotyledons</taxon>
        <taxon>Gunneridae</taxon>
        <taxon>Pentapetalae</taxon>
        <taxon>asterids</taxon>
        <taxon>lamiids</taxon>
        <taxon>Lamiales</taxon>
        <taxon>Oleaceae</taxon>
        <taxon>Oleeae</taxon>
        <taxon>Olea</taxon>
    </lineage>
</organism>
<dbReference type="SMART" id="SM00452">
    <property type="entry name" value="STI"/>
    <property type="match status" value="1"/>
</dbReference>
<dbReference type="PANTHER" id="PTHR33107">
    <property type="entry name" value="KUNITZ TRYPSIN INHIBITOR 2"/>
    <property type="match status" value="1"/>
</dbReference>
<sequence>MKMKSLLIPFLLLSILASSLFGEATKTPEPVLDNSGKPLRADSDYYILPVSSQGSGGLDLVNSDKTCPLQVVQRGDDKSGIPVQFFPVNLKKGVIRVSTDLNIMFKDKWSDKYKKCPESSIWKLDHYHPYDPLKREYFIMTGGVVGKPGPETLGSWFKIEKIEKSGGYKLVYCPSVCPHCKVVCKDVGIYVQNGHKRLALGNIPMKVTFKKA</sequence>
<dbReference type="Pfam" id="PF00197">
    <property type="entry name" value="Kunitz_legume"/>
    <property type="match status" value="1"/>
</dbReference>
<dbReference type="CDD" id="cd23375">
    <property type="entry name" value="beta-trefoil_STI_VvMLP-like"/>
    <property type="match status" value="1"/>
</dbReference>
<keyword evidence="2" id="KW-0732">Signal</keyword>
<evidence type="ECO:0000313" key="4">
    <source>
        <dbReference type="Proteomes" id="UP000594638"/>
    </source>
</evidence>
<keyword evidence="4" id="KW-1185">Reference proteome</keyword>
<feature type="signal peptide" evidence="2">
    <location>
        <begin position="1"/>
        <end position="22"/>
    </location>
</feature>
<evidence type="ECO:0000256" key="2">
    <source>
        <dbReference type="SAM" id="SignalP"/>
    </source>
</evidence>
<dbReference type="Proteomes" id="UP000594638">
    <property type="component" value="Unassembled WGS sequence"/>
</dbReference>
<dbReference type="PRINTS" id="PR00291">
    <property type="entry name" value="KUNITZINHBTR"/>
</dbReference>
<dbReference type="Gene3D" id="2.80.10.50">
    <property type="match status" value="1"/>
</dbReference>
<reference evidence="3 4" key="1">
    <citation type="submission" date="2019-12" db="EMBL/GenBank/DDBJ databases">
        <authorList>
            <person name="Alioto T."/>
            <person name="Alioto T."/>
            <person name="Gomez Garrido J."/>
        </authorList>
    </citation>
    <scope>NUCLEOTIDE SEQUENCE [LARGE SCALE GENOMIC DNA]</scope>
</reference>
<accession>A0A8S0PCW4</accession>
<comment type="similarity">
    <text evidence="1">Belongs to the protease inhibitor I3 (leguminous Kunitz-type inhibitor) family.</text>
</comment>
<proteinExistence type="inferred from homology"/>
<gene>
    <name evidence="3" type="ORF">OLEA9_A095847</name>
</gene>
<dbReference type="InterPro" id="IPR002160">
    <property type="entry name" value="Prot_inh_Kunz-lg"/>
</dbReference>
<comment type="caution">
    <text evidence="3">The sequence shown here is derived from an EMBL/GenBank/DDBJ whole genome shotgun (WGS) entry which is preliminary data.</text>
</comment>
<name>A0A8S0PCW4_OLEEU</name>
<evidence type="ECO:0000313" key="3">
    <source>
        <dbReference type="EMBL" id="CAA2941631.1"/>
    </source>
</evidence>
<dbReference type="PANTHER" id="PTHR33107:SF62">
    <property type="entry name" value="MIRACULIN"/>
    <property type="match status" value="1"/>
</dbReference>
<dbReference type="Gramene" id="OE9A095847T1">
    <property type="protein sequence ID" value="OE9A095847C1"/>
    <property type="gene ID" value="OE9A095847"/>
</dbReference>
<dbReference type="GO" id="GO:0004866">
    <property type="term" value="F:endopeptidase inhibitor activity"/>
    <property type="evidence" value="ECO:0007669"/>
    <property type="project" value="InterPro"/>
</dbReference>
<evidence type="ECO:0000256" key="1">
    <source>
        <dbReference type="ARBA" id="ARBA00005440"/>
    </source>
</evidence>
<dbReference type="OrthoDB" id="1872570at2759"/>
<protein>
    <submittedName>
        <fullName evidence="3">Kunitz trypsin inhibitor 2-like</fullName>
    </submittedName>
</protein>